<reference evidence="2" key="1">
    <citation type="submission" date="2021-02" db="EMBL/GenBank/DDBJ databases">
        <authorList>
            <person name="Dougan E. K."/>
            <person name="Rhodes N."/>
            <person name="Thang M."/>
            <person name="Chan C."/>
        </authorList>
    </citation>
    <scope>NUCLEOTIDE SEQUENCE</scope>
</reference>
<protein>
    <submittedName>
        <fullName evidence="2">Uncharacterized protein</fullName>
    </submittedName>
</protein>
<comment type="caution">
    <text evidence="2">The sequence shown here is derived from an EMBL/GenBank/DDBJ whole genome shotgun (WGS) entry which is preliminary data.</text>
</comment>
<feature type="non-terminal residue" evidence="2">
    <location>
        <position position="1"/>
    </location>
</feature>
<feature type="compositionally biased region" description="Acidic residues" evidence="1">
    <location>
        <begin position="30"/>
        <end position="41"/>
    </location>
</feature>
<organism evidence="2 3">
    <name type="scientific">Symbiodinium necroappetens</name>
    <dbReference type="NCBI Taxonomy" id="1628268"/>
    <lineage>
        <taxon>Eukaryota</taxon>
        <taxon>Sar</taxon>
        <taxon>Alveolata</taxon>
        <taxon>Dinophyceae</taxon>
        <taxon>Suessiales</taxon>
        <taxon>Symbiodiniaceae</taxon>
        <taxon>Symbiodinium</taxon>
    </lineage>
</organism>
<name>A0A812Y8G8_9DINO</name>
<dbReference type="AlphaFoldDB" id="A0A812Y8G8"/>
<dbReference type="OrthoDB" id="416427at2759"/>
<keyword evidence="3" id="KW-1185">Reference proteome</keyword>
<evidence type="ECO:0000256" key="1">
    <source>
        <dbReference type="SAM" id="MobiDB-lite"/>
    </source>
</evidence>
<evidence type="ECO:0000313" key="3">
    <source>
        <dbReference type="Proteomes" id="UP000601435"/>
    </source>
</evidence>
<sequence length="652" mass="73386">KVFRGGIQQRLRAAGADRPAPYQEGIATDSESDGDEDDGGDDGGPPDHDPDLMKSLCPKSCLGRELLELFAWGNMSPQLLQKLADAARKDMVTTLEEEHGVSASAAASPSCLQELTMLASIGSFGKFSNKCYSDLMRKVEPRMCMAETYKAKLCFANPPGEHTQELLLPHELFACMYEDHGEAFVRNVCGDEETRLGFWDRMRTVPHPAWEGHPVQTRDLKGAIPIAVHGDEVPIAGIGKQWSKKLLNVSWSSLLGESSTKSTQYWCFGLIEKTGIKEGPKATMQQLWKIFAWSLTALWLGYWPTRDHEGRRFPAGSIQAERAGQALAGGFYGVLWSLIGDLDYFTQILQLPNYNNATMPCPLCRASLSGNLTWSNFSSTAPWRATMWRPHTWHLWPDRSRNPVFSIPGVSSLQIALDYMHSKYLGTDQFQFGSVLSLLVYDVMDEGSPELNLAACWRFMREYYRIHQTAVRFRSMSRLTMFTRRSGGPKLRGKAAEIRYFGEVLLALWTTYCNDELLVHKQVTLLLKRNVFMERMITEHQSDLFLDDGPAALFQQACADMLVLHGELALHFSAEGMQYFALTSKAHMLQHACDLSRCLSPRTVWCFIGEDLQQKLQRVASMSLKGNVGPNAINKMFRRYRLGLNLIFEASS</sequence>
<feature type="region of interest" description="Disordered" evidence="1">
    <location>
        <begin position="1"/>
        <end position="54"/>
    </location>
</feature>
<dbReference type="Proteomes" id="UP000601435">
    <property type="component" value="Unassembled WGS sequence"/>
</dbReference>
<dbReference type="EMBL" id="CAJNJA010041626">
    <property type="protein sequence ID" value="CAE7776529.1"/>
    <property type="molecule type" value="Genomic_DNA"/>
</dbReference>
<accession>A0A812Y8G8</accession>
<proteinExistence type="predicted"/>
<gene>
    <name evidence="2" type="ORF">SNEC2469_LOCUS22732</name>
</gene>
<evidence type="ECO:0000313" key="2">
    <source>
        <dbReference type="EMBL" id="CAE7776529.1"/>
    </source>
</evidence>